<keyword evidence="3 7" id="KW-0812">Transmembrane</keyword>
<dbReference type="SUPFAM" id="SSF116726">
    <property type="entry name" value="TrkA C-terminal domain-like"/>
    <property type="match status" value="2"/>
</dbReference>
<keyword evidence="6 7" id="KW-0472">Membrane</keyword>
<keyword evidence="5 7" id="KW-1133">Transmembrane helix</keyword>
<dbReference type="PANTHER" id="PTHR43652:SF2">
    <property type="entry name" value="BASIC AMINO ACID ANTIPORTER YFCC-RELATED"/>
    <property type="match status" value="1"/>
</dbReference>
<dbReference type="eggNOG" id="COG0471">
    <property type="taxonomic scope" value="Bacteria"/>
</dbReference>
<organism evidence="9 10">
    <name type="scientific">Stanieria cyanosphaera (strain ATCC 29371 / PCC 7437)</name>
    <dbReference type="NCBI Taxonomy" id="111780"/>
    <lineage>
        <taxon>Bacteria</taxon>
        <taxon>Bacillati</taxon>
        <taxon>Cyanobacteriota</taxon>
        <taxon>Cyanophyceae</taxon>
        <taxon>Pleurocapsales</taxon>
        <taxon>Dermocarpellaceae</taxon>
        <taxon>Stanieria</taxon>
    </lineage>
</organism>
<dbReference type="PROSITE" id="PS01271">
    <property type="entry name" value="NA_SULFATE"/>
    <property type="match status" value="1"/>
</dbReference>
<feature type="transmembrane region" description="Helical" evidence="7">
    <location>
        <begin position="74"/>
        <end position="93"/>
    </location>
</feature>
<gene>
    <name evidence="9" type="ordered locus">Sta7437_2615</name>
</gene>
<feature type="transmembrane region" description="Helical" evidence="7">
    <location>
        <begin position="594"/>
        <end position="616"/>
    </location>
</feature>
<dbReference type="PATRIC" id="fig|111780.3.peg.2719"/>
<evidence type="ECO:0000259" key="8">
    <source>
        <dbReference type="PROSITE" id="PS51202"/>
    </source>
</evidence>
<comment type="subcellular location">
    <subcellularLocation>
        <location evidence="1">Membrane</location>
        <topology evidence="1">Multi-pass membrane protein</topology>
    </subcellularLocation>
</comment>
<dbReference type="Pfam" id="PF03600">
    <property type="entry name" value="CitMHS"/>
    <property type="match status" value="1"/>
</dbReference>
<accession>K9XVN4</accession>
<keyword evidence="2" id="KW-0813">Transport</keyword>
<name>K9XVN4_STAC7</name>
<reference evidence="10" key="1">
    <citation type="journal article" date="2013" name="Proc. Natl. Acad. Sci. U.S.A.">
        <title>Improving the coverage of the cyanobacterial phylum using diversity-driven genome sequencing.</title>
        <authorList>
            <person name="Shih P.M."/>
            <person name="Wu D."/>
            <person name="Latifi A."/>
            <person name="Axen S.D."/>
            <person name="Fewer D.P."/>
            <person name="Talla E."/>
            <person name="Calteau A."/>
            <person name="Cai F."/>
            <person name="Tandeau de Marsac N."/>
            <person name="Rippka R."/>
            <person name="Herdman M."/>
            <person name="Sivonen K."/>
            <person name="Coursin T."/>
            <person name="Laurent T."/>
            <person name="Goodwin L."/>
            <person name="Nolan M."/>
            <person name="Davenport K.W."/>
            <person name="Han C.S."/>
            <person name="Rubin E.M."/>
            <person name="Eisen J.A."/>
            <person name="Woyke T."/>
            <person name="Gugger M."/>
            <person name="Kerfeld C.A."/>
        </authorList>
    </citation>
    <scope>NUCLEOTIDE SEQUENCE [LARGE SCALE GENOMIC DNA]</scope>
    <source>
        <strain evidence="10">ATCC 29371 / PCC 7437</strain>
    </source>
</reference>
<protein>
    <submittedName>
        <fullName evidence="9">TrkA-C domain protein</fullName>
    </submittedName>
</protein>
<dbReference type="Gene3D" id="3.30.70.1450">
    <property type="entry name" value="Regulator of K+ conductance, C-terminal domain"/>
    <property type="match status" value="2"/>
</dbReference>
<feature type="domain" description="RCK C-terminal" evidence="8">
    <location>
        <begin position="323"/>
        <end position="411"/>
    </location>
</feature>
<keyword evidence="4" id="KW-0677">Repeat</keyword>
<feature type="transmembrane region" description="Helical" evidence="7">
    <location>
        <begin position="470"/>
        <end position="489"/>
    </location>
</feature>
<evidence type="ECO:0000256" key="6">
    <source>
        <dbReference type="ARBA" id="ARBA00023136"/>
    </source>
</evidence>
<feature type="transmembrane region" description="Helical" evidence="7">
    <location>
        <begin position="113"/>
        <end position="140"/>
    </location>
</feature>
<dbReference type="AlphaFoldDB" id="K9XVN4"/>
<evidence type="ECO:0000313" key="10">
    <source>
        <dbReference type="Proteomes" id="UP000010473"/>
    </source>
</evidence>
<dbReference type="InterPro" id="IPR006037">
    <property type="entry name" value="RCK_C"/>
</dbReference>
<dbReference type="InterPro" id="IPR036721">
    <property type="entry name" value="RCK_C_sf"/>
</dbReference>
<evidence type="ECO:0000256" key="1">
    <source>
        <dbReference type="ARBA" id="ARBA00004141"/>
    </source>
</evidence>
<feature type="transmembrane region" description="Helical" evidence="7">
    <location>
        <begin position="46"/>
        <end position="62"/>
    </location>
</feature>
<dbReference type="EMBL" id="CP003653">
    <property type="protein sequence ID" value="AFZ36146.1"/>
    <property type="molecule type" value="Genomic_DNA"/>
</dbReference>
<dbReference type="GO" id="GO:0005886">
    <property type="term" value="C:plasma membrane"/>
    <property type="evidence" value="ECO:0007669"/>
    <property type="project" value="TreeGrafter"/>
</dbReference>
<feature type="domain" description="RCK C-terminal" evidence="8">
    <location>
        <begin position="227"/>
        <end position="312"/>
    </location>
</feature>
<dbReference type="Pfam" id="PF02080">
    <property type="entry name" value="TrkA_C"/>
    <property type="match status" value="2"/>
</dbReference>
<feature type="transmembrane region" description="Helical" evidence="7">
    <location>
        <begin position="20"/>
        <end position="39"/>
    </location>
</feature>
<evidence type="ECO:0000256" key="3">
    <source>
        <dbReference type="ARBA" id="ARBA00022692"/>
    </source>
</evidence>
<dbReference type="GO" id="GO:0006813">
    <property type="term" value="P:potassium ion transport"/>
    <property type="evidence" value="ECO:0007669"/>
    <property type="project" value="InterPro"/>
</dbReference>
<evidence type="ECO:0000256" key="4">
    <source>
        <dbReference type="ARBA" id="ARBA00022737"/>
    </source>
</evidence>
<feature type="transmembrane region" description="Helical" evidence="7">
    <location>
        <begin position="551"/>
        <end position="574"/>
    </location>
</feature>
<proteinExistence type="predicted"/>
<dbReference type="GO" id="GO:0008324">
    <property type="term" value="F:monoatomic cation transmembrane transporter activity"/>
    <property type="evidence" value="ECO:0007669"/>
    <property type="project" value="InterPro"/>
</dbReference>
<sequence>MTLYTLSYRGDFYRYYLPENMDIALTLGVLVVALIAFIFEWLPVDITALAVAVVLIVLGLVTPEEGIEGFGNSATITVLAMFILSAGVTRTGVVQIARDWLIKYGGKSVTRQILVMGGIVGPITAFINNTAVVAIFLPIIEDWCKKRNVSPSKLLMPLSFVTILGGMITLIGTSTNILASGVSKKLGYGEFGLFQFTALGIITFIIGILYLAFIAPKLIPNRKQTSGDLVSDEYGLKDYVTEVIISPKSSLIGQTLRQSEIQRKFDVDVLELIRDGSQFPQPIADKVLNAGDILLVRGSSAELLKIKDQKGLEIFPDVKFNKEDLETELSEGELGIAEVLILSNSRLIGSTLKDLRFRQRYNATVLAIRRGEELIRDRLGKVPLRFGDLLLVQGPKESFLGLQTTRELLVMEQKELDNLRTNKAWIALAICLAVIIVAAFDLLPILVTALVGVILMVITGCLKPGEIYGAVRWDVIFLLAGLIPLGTAMDNSGATKWLADALLSLGGNLSGYWILLFFFVATSLLTEILSNNASVVLMIPIAVEVAKSLSLNPYAFMFAVTFAASNSFMTPIGYQTNTMVYGPGGYKFTDFFRVGGPLNLLMAIVTPILIVLLYGLKP</sequence>
<feature type="transmembrane region" description="Helical" evidence="7">
    <location>
        <begin position="191"/>
        <end position="213"/>
    </location>
</feature>
<feature type="transmembrane region" description="Helical" evidence="7">
    <location>
        <begin position="160"/>
        <end position="179"/>
    </location>
</feature>
<evidence type="ECO:0000256" key="7">
    <source>
        <dbReference type="SAM" id="Phobius"/>
    </source>
</evidence>
<dbReference type="PANTHER" id="PTHR43652">
    <property type="entry name" value="BASIC AMINO ACID ANTIPORTER YFCC-RELATED"/>
    <property type="match status" value="1"/>
</dbReference>
<dbReference type="InterPro" id="IPR031312">
    <property type="entry name" value="Na/sul_symport_CS"/>
</dbReference>
<evidence type="ECO:0000256" key="2">
    <source>
        <dbReference type="ARBA" id="ARBA00022448"/>
    </source>
</evidence>
<evidence type="ECO:0000313" key="9">
    <source>
        <dbReference type="EMBL" id="AFZ36146.1"/>
    </source>
</evidence>
<feature type="transmembrane region" description="Helical" evidence="7">
    <location>
        <begin position="425"/>
        <end position="458"/>
    </location>
</feature>
<keyword evidence="10" id="KW-1185">Reference proteome</keyword>
<dbReference type="STRING" id="111780.Sta7437_2615"/>
<dbReference type="PROSITE" id="PS51202">
    <property type="entry name" value="RCK_C"/>
    <property type="match status" value="2"/>
</dbReference>
<evidence type="ECO:0000256" key="5">
    <source>
        <dbReference type="ARBA" id="ARBA00022989"/>
    </source>
</evidence>
<dbReference type="eggNOG" id="COG3273">
    <property type="taxonomic scope" value="Bacteria"/>
</dbReference>
<dbReference type="InterPro" id="IPR051679">
    <property type="entry name" value="DASS-Related_Transporters"/>
</dbReference>
<dbReference type="HOGENOM" id="CLU_005170_6_1_3"/>
<dbReference type="InterPro" id="IPR004680">
    <property type="entry name" value="Cit_transptr-like_dom"/>
</dbReference>
<feature type="transmembrane region" description="Helical" evidence="7">
    <location>
        <begin position="509"/>
        <end position="530"/>
    </location>
</feature>
<dbReference type="Proteomes" id="UP000010473">
    <property type="component" value="Chromosome"/>
</dbReference>
<dbReference type="KEGG" id="scs:Sta7437_2615"/>